<dbReference type="EMBL" id="MUFC01000023">
    <property type="protein sequence ID" value="OOE85077.1"/>
    <property type="molecule type" value="Genomic_DNA"/>
</dbReference>
<dbReference type="Pfam" id="PF21553">
    <property type="entry name" value="Formyl_trans_C_2"/>
    <property type="match status" value="1"/>
</dbReference>
<protein>
    <submittedName>
        <fullName evidence="2">Methionyl-tRNA formyltransferase</fullName>
    </submittedName>
</protein>
<feature type="domain" description="Methionyl-tRNA formyltransferase-like C-terminal" evidence="1">
    <location>
        <begin position="165"/>
        <end position="222"/>
    </location>
</feature>
<reference evidence="3" key="1">
    <citation type="submission" date="2017-01" db="EMBL/GenBank/DDBJ databases">
        <title>Draft genome of the species Salinivibrio sharmensis.</title>
        <authorList>
            <person name="Lopez-Hermoso C."/>
            <person name="De La Haba R."/>
            <person name="Sanchez-Porro C."/>
            <person name="Ventosa A."/>
        </authorList>
    </citation>
    <scope>NUCLEOTIDE SEQUENCE [LARGE SCALE GENOMIC DNA]</scope>
    <source>
        <strain evidence="3">CBH463</strain>
    </source>
</reference>
<dbReference type="Proteomes" id="UP000188627">
    <property type="component" value="Unassembled WGS sequence"/>
</dbReference>
<evidence type="ECO:0000259" key="1">
    <source>
        <dbReference type="Pfam" id="PF21553"/>
    </source>
</evidence>
<dbReference type="InterPro" id="IPR011034">
    <property type="entry name" value="Formyl_transferase-like_C_sf"/>
</dbReference>
<comment type="caution">
    <text evidence="2">The sequence shown here is derived from an EMBL/GenBank/DDBJ whole genome shotgun (WGS) entry which is preliminary data.</text>
</comment>
<dbReference type="InterPro" id="IPR036477">
    <property type="entry name" value="Formyl_transf_N_sf"/>
</dbReference>
<evidence type="ECO:0000313" key="3">
    <source>
        <dbReference type="Proteomes" id="UP000188627"/>
    </source>
</evidence>
<dbReference type="Gene3D" id="3.10.25.20">
    <property type="match status" value="1"/>
</dbReference>
<name>A0ABX3K916_9GAMM</name>
<gene>
    <name evidence="2" type="ORF">BZG74_14410</name>
</gene>
<dbReference type="SUPFAM" id="SSF53328">
    <property type="entry name" value="Formyltransferase"/>
    <property type="match status" value="1"/>
</dbReference>
<proteinExistence type="predicted"/>
<keyword evidence="3" id="KW-1185">Reference proteome</keyword>
<organism evidence="2 3">
    <name type="scientific">Salinivibrio sharmensis</name>
    <dbReference type="NCBI Taxonomy" id="390883"/>
    <lineage>
        <taxon>Bacteria</taxon>
        <taxon>Pseudomonadati</taxon>
        <taxon>Pseudomonadota</taxon>
        <taxon>Gammaproteobacteria</taxon>
        <taxon>Vibrionales</taxon>
        <taxon>Vibrionaceae</taxon>
        <taxon>Salinivibrio</taxon>
    </lineage>
</organism>
<dbReference type="Gene3D" id="3.40.50.170">
    <property type="entry name" value="Formyl transferase, N-terminal domain"/>
    <property type="match status" value="1"/>
</dbReference>
<dbReference type="SUPFAM" id="SSF50486">
    <property type="entry name" value="FMT C-terminal domain-like"/>
    <property type="match status" value="1"/>
</dbReference>
<dbReference type="RefSeq" id="WP_131825642.1">
    <property type="nucleotide sequence ID" value="NZ_MUFC01000023.1"/>
</dbReference>
<dbReference type="InterPro" id="IPR049355">
    <property type="entry name" value="Formyl_trans-like_C"/>
</dbReference>
<evidence type="ECO:0000313" key="2">
    <source>
        <dbReference type="EMBL" id="OOE85077.1"/>
    </source>
</evidence>
<dbReference type="CDD" id="cd08821">
    <property type="entry name" value="FMT_core_like_1"/>
    <property type="match status" value="1"/>
</dbReference>
<accession>A0ABX3K916</accession>
<sequence length="229" mass="26461">MNESYIFASSKNWCLDAYRSRFEGNPNWFLVRDKSELTPEFIERVNPKYIFFPHWNWLVPESITQRYNCVCFHMADVPYGRGGSPLQNLISRGHKSTKLTALKMTRELDAGPVYAKAELSLAGSATEIFQRAAPKVVDLILEIVSNDITPKEQIGEVVHFKRRTPEQSEILESMNISEIYDLIRMLDAETYPRAFIDYGNHRIEFSDVMKEKENLLTATVKIFSKEALK</sequence>